<evidence type="ECO:0000256" key="1">
    <source>
        <dbReference type="SAM" id="MobiDB-lite"/>
    </source>
</evidence>
<dbReference type="GeneID" id="301682893"/>
<feature type="compositionally biased region" description="Polar residues" evidence="1">
    <location>
        <begin position="27"/>
        <end position="40"/>
    </location>
</feature>
<dbReference type="RefSeq" id="WP_152088512.1">
    <property type="nucleotide sequence ID" value="NZ_BIMW01000085.1"/>
</dbReference>
<keyword evidence="2" id="KW-0732">Signal</keyword>
<comment type="caution">
    <text evidence="3">The sequence shown here is derived from an EMBL/GenBank/DDBJ whole genome shotgun (WGS) entry which is preliminary data.</text>
</comment>
<reference evidence="3 4" key="1">
    <citation type="journal article" date="2019" name="J Genomics">
        <title>The Draft Genome of a Hydrogen-producing Cyanobacterium, Arthrospira platensis NIES-46.</title>
        <authorList>
            <person name="Suzuki S."/>
            <person name="Yamaguchi H."/>
            <person name="Kawachi M."/>
        </authorList>
    </citation>
    <scope>NUCLEOTIDE SEQUENCE [LARGE SCALE GENOMIC DNA]</scope>
    <source>
        <strain evidence="3 4">NIES-46</strain>
    </source>
</reference>
<feature type="signal peptide" evidence="2">
    <location>
        <begin position="1"/>
        <end position="30"/>
    </location>
</feature>
<dbReference type="EMBL" id="BIMW01000085">
    <property type="protein sequence ID" value="GCE93985.1"/>
    <property type="molecule type" value="Genomic_DNA"/>
</dbReference>
<evidence type="ECO:0000313" key="3">
    <source>
        <dbReference type="EMBL" id="GCE93985.1"/>
    </source>
</evidence>
<dbReference type="Pfam" id="PF06051">
    <property type="entry name" value="DUF928"/>
    <property type="match status" value="1"/>
</dbReference>
<gene>
    <name evidence="3" type="ORF">NIES46_20370</name>
</gene>
<proteinExistence type="predicted"/>
<evidence type="ECO:0008006" key="5">
    <source>
        <dbReference type="Google" id="ProtNLM"/>
    </source>
</evidence>
<feature type="region of interest" description="Disordered" evidence="1">
    <location>
        <begin position="27"/>
        <end position="68"/>
    </location>
</feature>
<sequence>MTQQFLKPFVSISLILSVGLVVQNTSPSQAQTARRNQNRPPTHVSMAFEPPPGQGMPTRTAAGGSRGSCPDVQQLSQTLTALVPNLIQPQEIGPDMRGLTVQAKPTLFFYLAALVGTEVAFSLKDEDGFDIYQTSLPIPQKPGIVSIRIPDDAPSLEAGKNYRWSFGIVCETSNAGNIPEVVFVSGEIQRIQLDNDLSQKLAIAKPLEQAAIYAQYGIWFESLATLATLRQQQPEDFTLASHWRELLNSVGLENVADEPFVEWN</sequence>
<dbReference type="Proteomes" id="UP000326169">
    <property type="component" value="Unassembled WGS sequence"/>
</dbReference>
<evidence type="ECO:0000256" key="2">
    <source>
        <dbReference type="SAM" id="SignalP"/>
    </source>
</evidence>
<feature type="chain" id="PRO_5046767721" description="DUF928 domain-containing protein" evidence="2">
    <location>
        <begin position="31"/>
        <end position="264"/>
    </location>
</feature>
<dbReference type="InterPro" id="IPR010328">
    <property type="entry name" value="DUF928"/>
</dbReference>
<organism evidence="3 4">
    <name type="scientific">Limnospira platensis NIES-46</name>
    <dbReference type="NCBI Taxonomy" id="1236695"/>
    <lineage>
        <taxon>Bacteria</taxon>
        <taxon>Bacillati</taxon>
        <taxon>Cyanobacteriota</taxon>
        <taxon>Cyanophyceae</taxon>
        <taxon>Oscillatoriophycideae</taxon>
        <taxon>Oscillatoriales</taxon>
        <taxon>Sirenicapillariaceae</taxon>
        <taxon>Limnospira</taxon>
    </lineage>
</organism>
<name>A0A5M3T6A8_LIMPL</name>
<keyword evidence="4" id="KW-1185">Reference proteome</keyword>
<accession>A0A5M3T6A8</accession>
<protein>
    <recommendedName>
        <fullName evidence="5">DUF928 domain-containing protein</fullName>
    </recommendedName>
</protein>
<evidence type="ECO:0000313" key="4">
    <source>
        <dbReference type="Proteomes" id="UP000326169"/>
    </source>
</evidence>